<dbReference type="InterPro" id="IPR004827">
    <property type="entry name" value="bZIP"/>
</dbReference>
<dbReference type="SMART" id="SM00338">
    <property type="entry name" value="BRLZ"/>
    <property type="match status" value="1"/>
</dbReference>
<accession>A0A6A6NPJ9</accession>
<dbReference type="PANTHER" id="PTHR23351">
    <property type="entry name" value="FOS TRANSCRIPTION FACTOR-RELATED"/>
    <property type="match status" value="1"/>
</dbReference>
<keyword evidence="7" id="KW-0238">DNA-binding</keyword>
<dbReference type="GO" id="GO:0005634">
    <property type="term" value="C:nucleus"/>
    <property type="evidence" value="ECO:0007669"/>
    <property type="project" value="TreeGrafter"/>
</dbReference>
<evidence type="ECO:0000256" key="10">
    <source>
        <dbReference type="ARBA" id="ARBA00023242"/>
    </source>
</evidence>
<sequence length="323" mass="35034">MTFLGFEDNGPDSMLGISQSGAFAGSTSPELPTIAYDTDTLKPGGVNHERGQPILGGKEPHSYEKKHGQITPPNDLSPFSAANCSLPEGADGPQPPEPPPSKRKKSSGTASISDVSAPASQTDSTEDKRAKQLEKNRMAAWKSRQKKKRTTEELKNTKDELELENVRLKEDMKHYRNENNQLLNLLLQHISCGHEDINNYFKAKAARLTSQNNFYANLTINGPNPSLGRASECDDAAADEQVVMSDLFLQHHLSQCMSPQGAPAVGNYATDSPEDQLAQRQFYNVNGGEHVGRAKVSGDDASVTGSPSPKLEGGDITDDFLNI</sequence>
<proteinExistence type="predicted"/>
<keyword evidence="5" id="KW-0221">Differentiation</keyword>
<protein>
    <recommendedName>
        <fullName evidence="2">Basic leucine zipper transcriptional factor ATF-like</fullName>
    </recommendedName>
    <alternativeName>
        <fullName evidence="11">B-cell-activating transcription factor</fullName>
    </alternativeName>
</protein>
<evidence type="ECO:0000256" key="5">
    <source>
        <dbReference type="ARBA" id="ARBA00022782"/>
    </source>
</evidence>
<evidence type="ECO:0000256" key="1">
    <source>
        <dbReference type="ARBA" id="ARBA00004496"/>
    </source>
</evidence>
<evidence type="ECO:0000256" key="3">
    <source>
        <dbReference type="ARBA" id="ARBA00022490"/>
    </source>
</evidence>
<name>A0A6A6NPJ9_9PEZI</name>
<dbReference type="GO" id="GO:0005737">
    <property type="term" value="C:cytoplasm"/>
    <property type="evidence" value="ECO:0007669"/>
    <property type="project" value="UniProtKB-SubCell"/>
</dbReference>
<gene>
    <name evidence="14" type="ORF">BDY21DRAFT_123067</name>
</gene>
<feature type="compositionally biased region" description="Basic and acidic residues" evidence="12">
    <location>
        <begin position="58"/>
        <end position="67"/>
    </location>
</feature>
<dbReference type="EMBL" id="MU001696">
    <property type="protein sequence ID" value="KAF2453646.1"/>
    <property type="molecule type" value="Genomic_DNA"/>
</dbReference>
<dbReference type="PROSITE" id="PS00036">
    <property type="entry name" value="BZIP_BASIC"/>
    <property type="match status" value="1"/>
</dbReference>
<keyword evidence="3" id="KW-0963">Cytoplasm</keyword>
<evidence type="ECO:0000313" key="14">
    <source>
        <dbReference type="EMBL" id="KAF2453646.1"/>
    </source>
</evidence>
<dbReference type="OrthoDB" id="3783440at2759"/>
<feature type="compositionally biased region" description="Basic and acidic residues" evidence="12">
    <location>
        <begin position="125"/>
        <end position="137"/>
    </location>
</feature>
<dbReference type="InterPro" id="IPR000837">
    <property type="entry name" value="AP-1"/>
</dbReference>
<evidence type="ECO:0000256" key="2">
    <source>
        <dbReference type="ARBA" id="ARBA00019754"/>
    </source>
</evidence>
<evidence type="ECO:0000256" key="6">
    <source>
        <dbReference type="ARBA" id="ARBA00023015"/>
    </source>
</evidence>
<organism evidence="14 15">
    <name type="scientific">Lineolata rhizophorae</name>
    <dbReference type="NCBI Taxonomy" id="578093"/>
    <lineage>
        <taxon>Eukaryota</taxon>
        <taxon>Fungi</taxon>
        <taxon>Dikarya</taxon>
        <taxon>Ascomycota</taxon>
        <taxon>Pezizomycotina</taxon>
        <taxon>Dothideomycetes</taxon>
        <taxon>Dothideomycetes incertae sedis</taxon>
        <taxon>Lineolatales</taxon>
        <taxon>Lineolataceae</taxon>
        <taxon>Lineolata</taxon>
    </lineage>
</organism>
<dbReference type="SUPFAM" id="SSF57959">
    <property type="entry name" value="Leucine zipper domain"/>
    <property type="match status" value="1"/>
</dbReference>
<evidence type="ECO:0000256" key="11">
    <source>
        <dbReference type="ARBA" id="ARBA00029907"/>
    </source>
</evidence>
<feature type="compositionally biased region" description="Polar residues" evidence="12">
    <location>
        <begin position="108"/>
        <end position="123"/>
    </location>
</feature>
<keyword evidence="9" id="KW-0804">Transcription</keyword>
<dbReference type="GO" id="GO:0030154">
    <property type="term" value="P:cell differentiation"/>
    <property type="evidence" value="ECO:0007669"/>
    <property type="project" value="UniProtKB-KW"/>
</dbReference>
<feature type="region of interest" description="Disordered" evidence="12">
    <location>
        <begin position="293"/>
        <end position="317"/>
    </location>
</feature>
<dbReference type="Gene3D" id="1.20.5.170">
    <property type="match status" value="1"/>
</dbReference>
<dbReference type="CDD" id="cd14687">
    <property type="entry name" value="bZIP_ATF2"/>
    <property type="match status" value="1"/>
</dbReference>
<evidence type="ECO:0000259" key="13">
    <source>
        <dbReference type="PROSITE" id="PS50217"/>
    </source>
</evidence>
<keyword evidence="4" id="KW-0678">Repressor</keyword>
<evidence type="ECO:0000256" key="9">
    <source>
        <dbReference type="ARBA" id="ARBA00023163"/>
    </source>
</evidence>
<dbReference type="GO" id="GO:0000978">
    <property type="term" value="F:RNA polymerase II cis-regulatory region sequence-specific DNA binding"/>
    <property type="evidence" value="ECO:0007669"/>
    <property type="project" value="TreeGrafter"/>
</dbReference>
<evidence type="ECO:0000313" key="15">
    <source>
        <dbReference type="Proteomes" id="UP000799766"/>
    </source>
</evidence>
<dbReference type="InterPro" id="IPR046347">
    <property type="entry name" value="bZIP_sf"/>
</dbReference>
<dbReference type="PROSITE" id="PS50217">
    <property type="entry name" value="BZIP"/>
    <property type="match status" value="1"/>
</dbReference>
<keyword evidence="10" id="KW-0539">Nucleus</keyword>
<feature type="domain" description="BZIP" evidence="13">
    <location>
        <begin position="126"/>
        <end position="189"/>
    </location>
</feature>
<evidence type="ECO:0000256" key="7">
    <source>
        <dbReference type="ARBA" id="ARBA00023125"/>
    </source>
</evidence>
<dbReference type="Proteomes" id="UP000799766">
    <property type="component" value="Unassembled WGS sequence"/>
</dbReference>
<comment type="subcellular location">
    <subcellularLocation>
        <location evidence="1">Cytoplasm</location>
    </subcellularLocation>
</comment>
<keyword evidence="15" id="KW-1185">Reference proteome</keyword>
<dbReference type="PANTHER" id="PTHR23351:SF14">
    <property type="entry name" value="BASIC LEUCINE ZIPPER TRANSCRIPTIONAL FACTOR ATF-LIKE"/>
    <property type="match status" value="1"/>
</dbReference>
<keyword evidence="8" id="KW-0010">Activator</keyword>
<feature type="compositionally biased region" description="Polar residues" evidence="12">
    <location>
        <begin position="16"/>
        <end position="30"/>
    </location>
</feature>
<evidence type="ECO:0000256" key="4">
    <source>
        <dbReference type="ARBA" id="ARBA00022491"/>
    </source>
</evidence>
<evidence type="ECO:0000256" key="8">
    <source>
        <dbReference type="ARBA" id="ARBA00023159"/>
    </source>
</evidence>
<dbReference type="Pfam" id="PF00170">
    <property type="entry name" value="bZIP_1"/>
    <property type="match status" value="1"/>
</dbReference>
<dbReference type="GO" id="GO:0000981">
    <property type="term" value="F:DNA-binding transcription factor activity, RNA polymerase II-specific"/>
    <property type="evidence" value="ECO:0007669"/>
    <property type="project" value="TreeGrafter"/>
</dbReference>
<dbReference type="AlphaFoldDB" id="A0A6A6NPJ9"/>
<reference evidence="14" key="1">
    <citation type="journal article" date="2020" name="Stud. Mycol.">
        <title>101 Dothideomycetes genomes: a test case for predicting lifestyles and emergence of pathogens.</title>
        <authorList>
            <person name="Haridas S."/>
            <person name="Albert R."/>
            <person name="Binder M."/>
            <person name="Bloem J."/>
            <person name="Labutti K."/>
            <person name="Salamov A."/>
            <person name="Andreopoulos B."/>
            <person name="Baker S."/>
            <person name="Barry K."/>
            <person name="Bills G."/>
            <person name="Bluhm B."/>
            <person name="Cannon C."/>
            <person name="Castanera R."/>
            <person name="Culley D."/>
            <person name="Daum C."/>
            <person name="Ezra D."/>
            <person name="Gonzalez J."/>
            <person name="Henrissat B."/>
            <person name="Kuo A."/>
            <person name="Liang C."/>
            <person name="Lipzen A."/>
            <person name="Lutzoni F."/>
            <person name="Magnuson J."/>
            <person name="Mondo S."/>
            <person name="Nolan M."/>
            <person name="Ohm R."/>
            <person name="Pangilinan J."/>
            <person name="Park H.-J."/>
            <person name="Ramirez L."/>
            <person name="Alfaro M."/>
            <person name="Sun H."/>
            <person name="Tritt A."/>
            <person name="Yoshinaga Y."/>
            <person name="Zwiers L.-H."/>
            <person name="Turgeon B."/>
            <person name="Goodwin S."/>
            <person name="Spatafora J."/>
            <person name="Crous P."/>
            <person name="Grigoriev I."/>
        </authorList>
    </citation>
    <scope>NUCLEOTIDE SEQUENCE</scope>
    <source>
        <strain evidence="14">ATCC 16933</strain>
    </source>
</reference>
<feature type="region of interest" description="Disordered" evidence="12">
    <location>
        <begin position="1"/>
        <end position="155"/>
    </location>
</feature>
<evidence type="ECO:0000256" key="12">
    <source>
        <dbReference type="SAM" id="MobiDB-lite"/>
    </source>
</evidence>
<keyword evidence="6" id="KW-0805">Transcription regulation</keyword>